<proteinExistence type="predicted"/>
<keyword evidence="2" id="KW-1185">Reference proteome</keyword>
<evidence type="ECO:0000313" key="2">
    <source>
        <dbReference type="Proteomes" id="UP001148203"/>
    </source>
</evidence>
<sequence>MNKTETISLLLSEALAPYLVTLAPQDSSSDACLQVCDASGLLVLERQVKASQLQDQRLLVDLVDGVQRDLLIAEGRLQPCVIAAQRHAGQGSGLAVGL</sequence>
<evidence type="ECO:0000313" key="1">
    <source>
        <dbReference type="EMBL" id="MDD0994203.1"/>
    </source>
</evidence>
<comment type="caution">
    <text evidence="1">The sequence shown here is derived from an EMBL/GenBank/DDBJ whole genome shotgun (WGS) entry which is preliminary data.</text>
</comment>
<dbReference type="RefSeq" id="WP_273913427.1">
    <property type="nucleotide sequence ID" value="NZ_JAMDGX010000083.1"/>
</dbReference>
<gene>
    <name evidence="1" type="ORF">M5G11_27145</name>
</gene>
<dbReference type="Pfam" id="PF12021">
    <property type="entry name" value="DUF3509"/>
    <property type="match status" value="1"/>
</dbReference>
<organism evidence="1 2">
    <name type="scientific">Pseudomonas fontis</name>
    <dbReference type="NCBI Taxonomy" id="2942633"/>
    <lineage>
        <taxon>Bacteria</taxon>
        <taxon>Pseudomonadati</taxon>
        <taxon>Pseudomonadota</taxon>
        <taxon>Gammaproteobacteria</taxon>
        <taxon>Pseudomonadales</taxon>
        <taxon>Pseudomonadaceae</taxon>
        <taxon>Pseudomonas</taxon>
    </lineage>
</organism>
<dbReference type="EMBL" id="JAMDGY010000141">
    <property type="protein sequence ID" value="MDD0994203.1"/>
    <property type="molecule type" value="Genomic_DNA"/>
</dbReference>
<reference evidence="1 2" key="1">
    <citation type="submission" date="2022-05" db="EMBL/GenBank/DDBJ databases">
        <title>Novel Pseudomonas spp. Isolated from a Rainbow Trout Aquaculture Facility.</title>
        <authorList>
            <person name="Testerman T."/>
            <person name="Graf J."/>
        </authorList>
    </citation>
    <scope>NUCLEOTIDE SEQUENCE [LARGE SCALE GENOMIC DNA]</scope>
    <source>
        <strain evidence="1 2">ID681</strain>
    </source>
</reference>
<name>A0ABT5P1N4_9PSED</name>
<dbReference type="Proteomes" id="UP001148203">
    <property type="component" value="Unassembled WGS sequence"/>
</dbReference>
<dbReference type="InterPro" id="IPR021898">
    <property type="entry name" value="DUF3509"/>
</dbReference>
<protein>
    <submittedName>
        <fullName evidence="1">DUF3509 domain-containing protein</fullName>
    </submittedName>
</protein>
<accession>A0ABT5P1N4</accession>